<dbReference type="InterPro" id="IPR027417">
    <property type="entry name" value="P-loop_NTPase"/>
</dbReference>
<dbReference type="Proteomes" id="UP000521676">
    <property type="component" value="Unassembled WGS sequence"/>
</dbReference>
<dbReference type="EMBL" id="JACATZ010000003">
    <property type="protein sequence ID" value="NWJ47212.1"/>
    <property type="molecule type" value="Genomic_DNA"/>
</dbReference>
<dbReference type="SUPFAM" id="SSF52540">
    <property type="entry name" value="P-loop containing nucleoside triphosphate hydrolases"/>
    <property type="match status" value="1"/>
</dbReference>
<dbReference type="RefSeq" id="WP_341471014.1">
    <property type="nucleotide sequence ID" value="NZ_CP128400.1"/>
</dbReference>
<dbReference type="EMBL" id="CP128400">
    <property type="protein sequence ID" value="WJW69123.1"/>
    <property type="molecule type" value="Genomic_DNA"/>
</dbReference>
<evidence type="ECO:0000259" key="4">
    <source>
        <dbReference type="PROSITE" id="PS50893"/>
    </source>
</evidence>
<keyword evidence="8" id="KW-1185">Reference proteome</keyword>
<keyword evidence="2" id="KW-0547">Nucleotide-binding</keyword>
<dbReference type="GO" id="GO:0005524">
    <property type="term" value="F:ATP binding"/>
    <property type="evidence" value="ECO:0007669"/>
    <property type="project" value="UniProtKB-KW"/>
</dbReference>
<gene>
    <name evidence="5" type="ORF">HXX08_15225</name>
    <name evidence="6" type="ORF">OZ401_002716</name>
</gene>
<evidence type="ECO:0000313" key="6">
    <source>
        <dbReference type="EMBL" id="WJW69123.1"/>
    </source>
</evidence>
<name>A0A8T7M5E6_9CHLR</name>
<reference evidence="5 7" key="1">
    <citation type="submission" date="2020-06" db="EMBL/GenBank/DDBJ databases">
        <title>Anoxygenic phototrophic Chloroflexota member uses a Type I reaction center.</title>
        <authorList>
            <person name="Tsuji J.M."/>
            <person name="Shaw N.A."/>
            <person name="Nagashima S."/>
            <person name="Venkiteswaran J."/>
            <person name="Schiff S.L."/>
            <person name="Hanada S."/>
            <person name="Tank M."/>
            <person name="Neufeld J.D."/>
        </authorList>
    </citation>
    <scope>NUCLEOTIDE SEQUENCE [LARGE SCALE GENOMIC DNA]</scope>
    <source>
        <strain evidence="5">L227-S17</strain>
    </source>
</reference>
<evidence type="ECO:0000313" key="8">
    <source>
        <dbReference type="Proteomes" id="UP001431572"/>
    </source>
</evidence>
<dbReference type="Proteomes" id="UP001431572">
    <property type="component" value="Chromosome 2"/>
</dbReference>
<accession>A0A8T7M5E6</accession>
<dbReference type="InterPro" id="IPR003439">
    <property type="entry name" value="ABC_transporter-like_ATP-bd"/>
</dbReference>
<evidence type="ECO:0000313" key="7">
    <source>
        <dbReference type="Proteomes" id="UP000521676"/>
    </source>
</evidence>
<dbReference type="InterPro" id="IPR017871">
    <property type="entry name" value="ABC_transporter-like_CS"/>
</dbReference>
<dbReference type="InterPro" id="IPR003593">
    <property type="entry name" value="AAA+_ATPase"/>
</dbReference>
<protein>
    <submittedName>
        <fullName evidence="5">ATP-binding cassette domain-containing protein</fullName>
    </submittedName>
</protein>
<dbReference type="Pfam" id="PF00005">
    <property type="entry name" value="ABC_tran"/>
    <property type="match status" value="1"/>
</dbReference>
<feature type="domain" description="ABC transporter" evidence="4">
    <location>
        <begin position="6"/>
        <end position="234"/>
    </location>
</feature>
<evidence type="ECO:0000256" key="3">
    <source>
        <dbReference type="ARBA" id="ARBA00022840"/>
    </source>
</evidence>
<dbReference type="Gene3D" id="3.40.50.300">
    <property type="entry name" value="P-loop containing nucleotide triphosphate hydrolases"/>
    <property type="match status" value="1"/>
</dbReference>
<dbReference type="PANTHER" id="PTHR42798:SF7">
    <property type="entry name" value="ALPHA-D-RIBOSE 1-METHYLPHOSPHONATE 5-TRIPHOSPHATE SYNTHASE SUBUNIT PHNL"/>
    <property type="match status" value="1"/>
</dbReference>
<dbReference type="GO" id="GO:0016887">
    <property type="term" value="F:ATP hydrolysis activity"/>
    <property type="evidence" value="ECO:0007669"/>
    <property type="project" value="InterPro"/>
</dbReference>
<evidence type="ECO:0000313" key="5">
    <source>
        <dbReference type="EMBL" id="NWJ47212.1"/>
    </source>
</evidence>
<keyword evidence="3 5" id="KW-0067">ATP-binding</keyword>
<dbReference type="PROSITE" id="PS00211">
    <property type="entry name" value="ABC_TRANSPORTER_1"/>
    <property type="match status" value="1"/>
</dbReference>
<evidence type="ECO:0000256" key="2">
    <source>
        <dbReference type="ARBA" id="ARBA00022741"/>
    </source>
</evidence>
<proteinExistence type="inferred from homology"/>
<evidence type="ECO:0000256" key="1">
    <source>
        <dbReference type="ARBA" id="ARBA00005417"/>
    </source>
</evidence>
<organism evidence="5 7">
    <name type="scientific">Candidatus Chlorohelix allophototropha</name>
    <dbReference type="NCBI Taxonomy" id="3003348"/>
    <lineage>
        <taxon>Bacteria</taxon>
        <taxon>Bacillati</taxon>
        <taxon>Chloroflexota</taxon>
        <taxon>Chloroflexia</taxon>
        <taxon>Candidatus Chloroheliales</taxon>
        <taxon>Candidatus Chloroheliaceae</taxon>
        <taxon>Candidatus Chlorohelix</taxon>
    </lineage>
</organism>
<dbReference type="PANTHER" id="PTHR42798">
    <property type="entry name" value="LIPOPROTEIN-RELEASING SYSTEM ATP-BINDING PROTEIN LOLD"/>
    <property type="match status" value="1"/>
</dbReference>
<dbReference type="PROSITE" id="PS50893">
    <property type="entry name" value="ABC_TRANSPORTER_2"/>
    <property type="match status" value="1"/>
</dbReference>
<dbReference type="SMART" id="SM00382">
    <property type="entry name" value="AAA"/>
    <property type="match status" value="1"/>
</dbReference>
<reference evidence="6" key="2">
    <citation type="journal article" date="2024" name="Nature">
        <title>Anoxygenic phototroph of the Chloroflexota uses a type I reaction centre.</title>
        <authorList>
            <person name="Tsuji J.M."/>
            <person name="Shaw N.A."/>
            <person name="Nagashima S."/>
            <person name="Venkiteswaran J.J."/>
            <person name="Schiff S.L."/>
            <person name="Watanabe T."/>
            <person name="Fukui M."/>
            <person name="Hanada S."/>
            <person name="Tank M."/>
            <person name="Neufeld J.D."/>
        </authorList>
    </citation>
    <scope>NUCLEOTIDE SEQUENCE</scope>
    <source>
        <strain evidence="6">L227-S17</strain>
    </source>
</reference>
<comment type="similarity">
    <text evidence="1">Belongs to the ABC transporter superfamily.</text>
</comment>
<sequence length="234" mass="25876">MQNTHIQINNLSKVFTQHILRGKQINAFKGISFEVERGLFVGIAGLSGSGKSSILKCIFGTYVASSGEIIYRLENNAVIDLAQSSARQITRLRGSEIGFVSQFLRAQPRTTALELVARPLLNAGVPRPEATERAQVMLERLGISSELWEGYPVFFSGGEQQRVNIAQALIRQPRLLLLDEPTSALDDRNQSVVISLLEEAKQSGVTIIGVFHDRALLNRLSDKVITMEYGRLLV</sequence>
<dbReference type="AlphaFoldDB" id="A0A8T7M5E6"/>